<dbReference type="AlphaFoldDB" id="A0A319EAA7"/>
<reference evidence="1 2" key="1">
    <citation type="submission" date="2018-02" db="EMBL/GenBank/DDBJ databases">
        <title>The genomes of Aspergillus section Nigri reveals drivers in fungal speciation.</title>
        <authorList>
            <consortium name="DOE Joint Genome Institute"/>
            <person name="Vesth T.C."/>
            <person name="Nybo J."/>
            <person name="Theobald S."/>
            <person name="Brandl J."/>
            <person name="Frisvad J.C."/>
            <person name="Nielsen K.F."/>
            <person name="Lyhne E.K."/>
            <person name="Kogle M.E."/>
            <person name="Kuo A."/>
            <person name="Riley R."/>
            <person name="Clum A."/>
            <person name="Nolan M."/>
            <person name="Lipzen A."/>
            <person name="Salamov A."/>
            <person name="Henrissat B."/>
            <person name="Wiebenga A."/>
            <person name="De vries R.P."/>
            <person name="Grigoriev I.V."/>
            <person name="Mortensen U.H."/>
            <person name="Andersen M.R."/>
            <person name="Baker S.E."/>
        </authorList>
    </citation>
    <scope>NUCLEOTIDE SEQUENCE [LARGE SCALE GENOMIC DNA]</scope>
    <source>
        <strain evidence="1 2">CBS 121057</strain>
    </source>
</reference>
<organism evidence="1 2">
    <name type="scientific">Aspergillus sclerotiicarbonarius (strain CBS 121057 / IBT 28362)</name>
    <dbReference type="NCBI Taxonomy" id="1448318"/>
    <lineage>
        <taxon>Eukaryota</taxon>
        <taxon>Fungi</taxon>
        <taxon>Dikarya</taxon>
        <taxon>Ascomycota</taxon>
        <taxon>Pezizomycotina</taxon>
        <taxon>Eurotiomycetes</taxon>
        <taxon>Eurotiomycetidae</taxon>
        <taxon>Eurotiales</taxon>
        <taxon>Aspergillaceae</taxon>
        <taxon>Aspergillus</taxon>
        <taxon>Aspergillus subgen. Circumdati</taxon>
    </lineage>
</organism>
<dbReference type="SUPFAM" id="SSF56112">
    <property type="entry name" value="Protein kinase-like (PK-like)"/>
    <property type="match status" value="1"/>
</dbReference>
<keyword evidence="2" id="KW-1185">Reference proteome</keyword>
<dbReference type="InterPro" id="IPR011009">
    <property type="entry name" value="Kinase-like_dom_sf"/>
</dbReference>
<protein>
    <submittedName>
        <fullName evidence="1">Uncharacterized protein</fullName>
    </submittedName>
</protein>
<proteinExistence type="predicted"/>
<evidence type="ECO:0000313" key="2">
    <source>
        <dbReference type="Proteomes" id="UP000248423"/>
    </source>
</evidence>
<dbReference type="Proteomes" id="UP000248423">
    <property type="component" value="Unassembled WGS sequence"/>
</dbReference>
<accession>A0A319EAA7</accession>
<gene>
    <name evidence="1" type="ORF">BO78DRAFT_461292</name>
</gene>
<dbReference type="PANTHER" id="PTHR21310:SF37">
    <property type="entry name" value="AMINOGLYCOSIDE PHOSPHOTRANSFERASE DOMAIN-CONTAINING PROTEIN"/>
    <property type="match status" value="1"/>
</dbReference>
<dbReference type="InterPro" id="IPR051678">
    <property type="entry name" value="AGP_Transferase"/>
</dbReference>
<dbReference type="EMBL" id="KZ826350">
    <property type="protein sequence ID" value="PYI06350.1"/>
    <property type="molecule type" value="Genomic_DNA"/>
</dbReference>
<dbReference type="OrthoDB" id="5412996at2759"/>
<dbReference type="STRING" id="1448318.A0A319EAA7"/>
<sequence length="406" mass="47791">MDYDSRAEERSNLTFEVWIQNLLRNAPEGLAGWLASQHWPGIPEKVEDEVAIMEYIAQHTSIPVPKVLGTGQCPVGPYIVMTYIEGKPMSRYLTDPSKETSSLRPDISLPTLKRTYFGMANIILELSKPAFPFIGALKKDDDDNWTVHKAPLTFNMNRLSQFSNIPVNVFTKQRFTTAAYYFEDLAQHHFHHLSLQRNNAIVDEQDCRKKYIARCLFRKLSRQISTEHCTGPFRLYCDDLKPDNILVDAPLLMVTGVVNWKFTYAAPWWLLLERPEDWDDDLNVFLERYMPRFHTFLEVLRDCEDLKIRRGHITPEQRLSKVMEKSIESGLFWICLALRHGSMFDRIYWRFIDERFYGPFESIEKRMGLLSEEEQVEFDLFCERKMEKKREGKLDVNYSIDELFEL</sequence>
<name>A0A319EAA7_ASPSB</name>
<dbReference type="VEuPathDB" id="FungiDB:BO78DRAFT_461292"/>
<evidence type="ECO:0000313" key="1">
    <source>
        <dbReference type="EMBL" id="PYI06350.1"/>
    </source>
</evidence>
<dbReference type="PANTHER" id="PTHR21310">
    <property type="entry name" value="AMINOGLYCOSIDE PHOSPHOTRANSFERASE-RELATED-RELATED"/>
    <property type="match status" value="1"/>
</dbReference>